<feature type="compositionally biased region" description="Polar residues" evidence="1">
    <location>
        <begin position="66"/>
        <end position="75"/>
    </location>
</feature>
<gene>
    <name evidence="2" type="ORF">EVAR_95841_1</name>
</gene>
<keyword evidence="3" id="KW-1185">Reference proteome</keyword>
<reference evidence="2 3" key="1">
    <citation type="journal article" date="2019" name="Commun. Biol.">
        <title>The bagworm genome reveals a unique fibroin gene that provides high tensile strength.</title>
        <authorList>
            <person name="Kono N."/>
            <person name="Nakamura H."/>
            <person name="Ohtoshi R."/>
            <person name="Tomita M."/>
            <person name="Numata K."/>
            <person name="Arakawa K."/>
        </authorList>
    </citation>
    <scope>NUCLEOTIDE SEQUENCE [LARGE SCALE GENOMIC DNA]</scope>
</reference>
<sequence length="112" mass="12853">MSPAEPRTADREKVKWRPRIERCTVGRPPVAWTATWSWAAFWLHVAEDHTSVESYREGFQLQMGNESKAGKSSNVLFKHRLGKKKMRSEEKKNAPTPLTAGEPTRMNECKLV</sequence>
<protein>
    <submittedName>
        <fullName evidence="2">Uncharacterized protein</fullName>
    </submittedName>
</protein>
<name>A0A4C1VLJ0_EUMVA</name>
<evidence type="ECO:0000313" key="3">
    <source>
        <dbReference type="Proteomes" id="UP000299102"/>
    </source>
</evidence>
<feature type="compositionally biased region" description="Basic residues" evidence="1">
    <location>
        <begin position="77"/>
        <end position="86"/>
    </location>
</feature>
<feature type="region of interest" description="Disordered" evidence="1">
    <location>
        <begin position="66"/>
        <end position="112"/>
    </location>
</feature>
<dbReference type="EMBL" id="BGZK01000365">
    <property type="protein sequence ID" value="GBP39390.1"/>
    <property type="molecule type" value="Genomic_DNA"/>
</dbReference>
<evidence type="ECO:0000256" key="1">
    <source>
        <dbReference type="SAM" id="MobiDB-lite"/>
    </source>
</evidence>
<dbReference type="AlphaFoldDB" id="A0A4C1VLJ0"/>
<comment type="caution">
    <text evidence="2">The sequence shown here is derived from an EMBL/GenBank/DDBJ whole genome shotgun (WGS) entry which is preliminary data.</text>
</comment>
<organism evidence="2 3">
    <name type="scientific">Eumeta variegata</name>
    <name type="common">Bagworm moth</name>
    <name type="synonym">Eumeta japonica</name>
    <dbReference type="NCBI Taxonomy" id="151549"/>
    <lineage>
        <taxon>Eukaryota</taxon>
        <taxon>Metazoa</taxon>
        <taxon>Ecdysozoa</taxon>
        <taxon>Arthropoda</taxon>
        <taxon>Hexapoda</taxon>
        <taxon>Insecta</taxon>
        <taxon>Pterygota</taxon>
        <taxon>Neoptera</taxon>
        <taxon>Endopterygota</taxon>
        <taxon>Lepidoptera</taxon>
        <taxon>Glossata</taxon>
        <taxon>Ditrysia</taxon>
        <taxon>Tineoidea</taxon>
        <taxon>Psychidae</taxon>
        <taxon>Oiketicinae</taxon>
        <taxon>Eumeta</taxon>
    </lineage>
</organism>
<dbReference type="Proteomes" id="UP000299102">
    <property type="component" value="Unassembled WGS sequence"/>
</dbReference>
<evidence type="ECO:0000313" key="2">
    <source>
        <dbReference type="EMBL" id="GBP39390.1"/>
    </source>
</evidence>
<accession>A0A4C1VLJ0</accession>
<proteinExistence type="predicted"/>